<keyword evidence="1" id="KW-0732">Signal</keyword>
<protein>
    <submittedName>
        <fullName evidence="2">Uncharacterized protein</fullName>
    </submittedName>
</protein>
<evidence type="ECO:0000256" key="1">
    <source>
        <dbReference type="SAM" id="SignalP"/>
    </source>
</evidence>
<dbReference type="EnsemblPlants" id="OBART01G11880.1">
    <property type="protein sequence ID" value="OBART01G11880.1"/>
    <property type="gene ID" value="OBART01G11880"/>
</dbReference>
<reference evidence="2" key="1">
    <citation type="journal article" date="2009" name="Rice">
        <title>De Novo Next Generation Sequencing of Plant Genomes.</title>
        <authorList>
            <person name="Rounsley S."/>
            <person name="Marri P.R."/>
            <person name="Yu Y."/>
            <person name="He R."/>
            <person name="Sisneros N."/>
            <person name="Goicoechea J.L."/>
            <person name="Lee S.J."/>
            <person name="Angelova A."/>
            <person name="Kudrna D."/>
            <person name="Luo M."/>
            <person name="Affourtit J."/>
            <person name="Desany B."/>
            <person name="Knight J."/>
            <person name="Niazi F."/>
            <person name="Egholm M."/>
            <person name="Wing R.A."/>
        </authorList>
    </citation>
    <scope>NUCLEOTIDE SEQUENCE [LARGE SCALE GENOMIC DNA]</scope>
    <source>
        <strain evidence="2">cv. IRGC 105608</strain>
    </source>
</reference>
<dbReference type="PaxDb" id="65489-OBART01G11880.1"/>
<evidence type="ECO:0000313" key="2">
    <source>
        <dbReference type="EnsemblPlants" id="OBART01G11880.1"/>
    </source>
</evidence>
<dbReference type="HOGENOM" id="CLU_2065050_0_0_1"/>
<dbReference type="AlphaFoldDB" id="A0A0D3EMM2"/>
<accession>A0A0D3EMM2</accession>
<dbReference type="Gramene" id="OBART01G11880.1">
    <property type="protein sequence ID" value="OBART01G11880.1"/>
    <property type="gene ID" value="OBART01G11880"/>
</dbReference>
<organism evidence="2">
    <name type="scientific">Oryza barthii</name>
    <dbReference type="NCBI Taxonomy" id="65489"/>
    <lineage>
        <taxon>Eukaryota</taxon>
        <taxon>Viridiplantae</taxon>
        <taxon>Streptophyta</taxon>
        <taxon>Embryophyta</taxon>
        <taxon>Tracheophyta</taxon>
        <taxon>Spermatophyta</taxon>
        <taxon>Magnoliopsida</taxon>
        <taxon>Liliopsida</taxon>
        <taxon>Poales</taxon>
        <taxon>Poaceae</taxon>
        <taxon>BOP clade</taxon>
        <taxon>Oryzoideae</taxon>
        <taxon>Oryzeae</taxon>
        <taxon>Oryzinae</taxon>
        <taxon>Oryza</taxon>
    </lineage>
</organism>
<feature type="chain" id="PRO_5002271110" evidence="1">
    <location>
        <begin position="23"/>
        <end position="119"/>
    </location>
</feature>
<reference evidence="2" key="2">
    <citation type="submission" date="2015-03" db="UniProtKB">
        <authorList>
            <consortium name="EnsemblPlants"/>
        </authorList>
    </citation>
    <scope>IDENTIFICATION</scope>
</reference>
<sequence length="119" mass="13313">MEAAVPMMLLLLSGTSGWLGSASDPTGSFRDHRIGSCLTSIFGNLHELILSHIALEVLKRKYGPEVDIWSIGVPAILGRVGEHHLHCHPSQAAAIRWRWREGWDPLPYGFHYIFNLLSE</sequence>
<evidence type="ECO:0000313" key="3">
    <source>
        <dbReference type="Proteomes" id="UP000026960"/>
    </source>
</evidence>
<feature type="signal peptide" evidence="1">
    <location>
        <begin position="1"/>
        <end position="22"/>
    </location>
</feature>
<dbReference type="Proteomes" id="UP000026960">
    <property type="component" value="Chromosome 1"/>
</dbReference>
<proteinExistence type="predicted"/>
<name>A0A0D3EMM2_9ORYZ</name>
<keyword evidence="3" id="KW-1185">Reference proteome</keyword>